<dbReference type="CDD" id="cd10551">
    <property type="entry name" value="PsrB"/>
    <property type="match status" value="1"/>
</dbReference>
<reference evidence="4" key="1">
    <citation type="journal article" date="2019" name="Int. J. Syst. Evol. Microbiol.">
        <title>The Global Catalogue of Microorganisms (GCM) 10K type strain sequencing project: providing services to taxonomists for standard genome sequencing and annotation.</title>
        <authorList>
            <consortium name="The Broad Institute Genomics Platform"/>
            <consortium name="The Broad Institute Genome Sequencing Center for Infectious Disease"/>
            <person name="Wu L."/>
            <person name="Ma J."/>
        </authorList>
    </citation>
    <scope>NUCLEOTIDE SEQUENCE [LARGE SCALE GENOMIC DNA]</scope>
    <source>
        <strain evidence="4">CGMCC 4.7106</strain>
    </source>
</reference>
<dbReference type="PROSITE" id="PS51379">
    <property type="entry name" value="4FE4S_FER_2"/>
    <property type="match status" value="3"/>
</dbReference>
<feature type="domain" description="4Fe-4S ferredoxin-type" evidence="2">
    <location>
        <begin position="884"/>
        <end position="915"/>
    </location>
</feature>
<proteinExistence type="predicted"/>
<dbReference type="Proteomes" id="UP001597375">
    <property type="component" value="Unassembled WGS sequence"/>
</dbReference>
<feature type="region of interest" description="Disordered" evidence="1">
    <location>
        <begin position="955"/>
        <end position="976"/>
    </location>
</feature>
<organism evidence="3 4">
    <name type="scientific">Luteolibacter algae</name>
    <dbReference type="NCBI Taxonomy" id="454151"/>
    <lineage>
        <taxon>Bacteria</taxon>
        <taxon>Pseudomonadati</taxon>
        <taxon>Verrucomicrobiota</taxon>
        <taxon>Verrucomicrobiia</taxon>
        <taxon>Verrucomicrobiales</taxon>
        <taxon>Verrucomicrobiaceae</taxon>
        <taxon>Luteolibacter</taxon>
    </lineage>
</organism>
<comment type="caution">
    <text evidence="3">The sequence shown here is derived from an EMBL/GenBank/DDBJ whole genome shotgun (WGS) entry which is preliminary data.</text>
</comment>
<dbReference type="Pfam" id="PF12838">
    <property type="entry name" value="Fer4_7"/>
    <property type="match status" value="1"/>
</dbReference>
<protein>
    <submittedName>
        <fullName evidence="3">TAT-variant-translocated molybdopterin oxidoreductase</fullName>
    </submittedName>
</protein>
<dbReference type="NCBIfam" id="TIGR04519">
    <property type="entry name" value="MoCo_extend_TAT"/>
    <property type="match status" value="1"/>
</dbReference>
<dbReference type="CDD" id="cd02784">
    <property type="entry name" value="MopB_CT_PHLH"/>
    <property type="match status" value="1"/>
</dbReference>
<dbReference type="Gene3D" id="3.30.70.20">
    <property type="match status" value="2"/>
</dbReference>
<dbReference type="PANTHER" id="PTHR42783:SF3">
    <property type="entry name" value="GLUTAMATE SYNTHASE [NADPH] SMALL CHAIN-RELATED"/>
    <property type="match status" value="1"/>
</dbReference>
<gene>
    <name evidence="3" type="ORF">ACFSSA_15085</name>
</gene>
<dbReference type="PANTHER" id="PTHR42783">
    <property type="entry name" value="GLUTAMATE SYNTHASE [NADPH] SMALL CHAIN"/>
    <property type="match status" value="1"/>
</dbReference>
<dbReference type="PROSITE" id="PS51318">
    <property type="entry name" value="TAT"/>
    <property type="match status" value="1"/>
</dbReference>
<dbReference type="EMBL" id="JBHUIT010000034">
    <property type="protein sequence ID" value="MFD2258003.1"/>
    <property type="molecule type" value="Genomic_DNA"/>
</dbReference>
<evidence type="ECO:0000313" key="4">
    <source>
        <dbReference type="Proteomes" id="UP001597375"/>
    </source>
</evidence>
<accession>A0ABW5DBX5</accession>
<keyword evidence="4" id="KW-1185">Reference proteome</keyword>
<dbReference type="SUPFAM" id="SSF53706">
    <property type="entry name" value="Formate dehydrogenase/DMSO reductase, domains 1-3"/>
    <property type="match status" value="1"/>
</dbReference>
<feature type="domain" description="4Fe-4S ferredoxin-type" evidence="2">
    <location>
        <begin position="916"/>
        <end position="945"/>
    </location>
</feature>
<name>A0ABW5DBX5_9BACT</name>
<sequence>MSKRILQHPEVPQDEKTVSWRSAGQLQDTKEFRTWMDREFPQGVAEMENQDELDTSRRTFLKLMGSSTALAGFGMVACRRPEAYIVPYAHAPEWVIPGKATYYASSMPRAAGAVPLVVTTFEGRPTKVGPNRLHPDYEGTDAFAQASVLDLYATSRSRKFLKHGKADKLNNFQSVFTDIVQQADAKIGFVFGHDESPTRLRLVEELKAKFGNSKFYQYEALSGNDDAVLGAGVKLVPDFAQADRILSLDCDFAGTDTQGSNIGFFNRRKPEGAGYNKQADAAGMNRLYSVESAFSLTGGMADHRLRVAPSQIASVAAQIARELGASAGDLAPITDSKQLSWIKELAADLKASGAKTAVLAGSRQSAAVKHLALAINLALGNIGTGVKAYQTGNTGFGDVTALTADLNSAAIETVVLMTPANPIYDAPSDLKFPEALSKAKTSIHFSDRTNETAYACTWHVPAAHYLESWSDARTANGVYTVVQPMILPLYPDCVSEIELLLAFLAEDGKITTGEGEEGAAAPAFLAVKETFGGSEAEWKKVLKNGFADGTVYESATPALAANAPADISNAKASAPGTDKLDVIFATDASVYDGRWIDNGWLQEAPDPISKLTWDNAVLIAPKTAKELGIYDHIIPTEIPLAGSPADGEGENRKSPMITVTLNGKSVDFPVLVSFGQAENTLIIPLGYGQGFDGDDELGRTTKASKFVGLVGMNRGFDAYPLRTSDSSYYASGAKVTLSGKRYSVALTQEHHAMYGRALAREISTAEVSKKGDFKKQLAGVKKQGIDSHAPKNISLYIPESSSTWHPDKDGNAQSLLSDPLHQWAMSIDLSSCMGCNACLVACQSENNIPIVGKAQVAKGREMHWIRMDRYFAAQEDNDFDADNVALVPQPVACMQCESAPCETVCPVNATVHTEDGLNAMAYNRCIGTRYCANNCPYKARRFNFFDYNKRNPLIKNNLNRGPAGERQDHEPKSLQKNPNVTVRMRGVMEKCTYCVQRLKDAVIRQKQGQKQDVLASGGQLSPDVKVGSEALRIPVDSVKTACQDACPAEAISFGNKLDGKASEMGRAKELERNYDLLNYIGTRPRTSYLARVKNPNPKMPDAKFVGQATINA</sequence>
<dbReference type="InterPro" id="IPR030948">
    <property type="entry name" value="TAT_var_transloc_signal_dom"/>
</dbReference>
<evidence type="ECO:0000313" key="3">
    <source>
        <dbReference type="EMBL" id="MFD2258003.1"/>
    </source>
</evidence>
<dbReference type="InterPro" id="IPR006311">
    <property type="entry name" value="TAT_signal"/>
</dbReference>
<dbReference type="SUPFAM" id="SSF54862">
    <property type="entry name" value="4Fe-4S ferredoxins"/>
    <property type="match status" value="1"/>
</dbReference>
<evidence type="ECO:0000256" key="1">
    <source>
        <dbReference type="SAM" id="MobiDB-lite"/>
    </source>
</evidence>
<feature type="domain" description="4Fe-4S ferredoxin-type" evidence="2">
    <location>
        <begin position="823"/>
        <end position="853"/>
    </location>
</feature>
<dbReference type="InterPro" id="IPR017896">
    <property type="entry name" value="4Fe4S_Fe-S-bd"/>
</dbReference>
<feature type="compositionally biased region" description="Basic and acidic residues" evidence="1">
    <location>
        <begin position="963"/>
        <end position="973"/>
    </location>
</feature>
<dbReference type="RefSeq" id="WP_386821445.1">
    <property type="nucleotide sequence ID" value="NZ_JBHUIT010000034.1"/>
</dbReference>
<evidence type="ECO:0000259" key="2">
    <source>
        <dbReference type="PROSITE" id="PS51379"/>
    </source>
</evidence>